<keyword evidence="1 5" id="KW-0238">DNA-binding</keyword>
<dbReference type="PRINTS" id="PR01727">
    <property type="entry name" value="DNABINDINGHU"/>
</dbReference>
<dbReference type="SUPFAM" id="SSF47729">
    <property type="entry name" value="IHF-like DNA-binding proteins"/>
    <property type="match status" value="1"/>
</dbReference>
<evidence type="ECO:0000256" key="2">
    <source>
        <dbReference type="RuleBase" id="RU003939"/>
    </source>
</evidence>
<dbReference type="InterPro" id="IPR000119">
    <property type="entry name" value="Hist_DNA-bd"/>
</dbReference>
<dbReference type="Gene3D" id="4.10.520.10">
    <property type="entry name" value="IHF-like DNA-binding proteins"/>
    <property type="match status" value="1"/>
</dbReference>
<evidence type="ECO:0000256" key="1">
    <source>
        <dbReference type="ARBA" id="ARBA00023125"/>
    </source>
</evidence>
<feature type="region of interest" description="Disordered" evidence="3">
    <location>
        <begin position="20"/>
        <end position="99"/>
    </location>
</feature>
<gene>
    <name evidence="5" type="ORF">QTG54_011705</name>
</gene>
<protein>
    <submittedName>
        <fullName evidence="5">HU family DNA-binding protein</fullName>
    </submittedName>
</protein>
<comment type="similarity">
    <text evidence="2">Belongs to the bacterial histone-like protein family.</text>
</comment>
<keyword evidence="4" id="KW-0732">Signal</keyword>
<accession>A0AAD8Y1E0</accession>
<evidence type="ECO:0000313" key="5">
    <source>
        <dbReference type="EMBL" id="KAK1737419.1"/>
    </source>
</evidence>
<dbReference type="AlphaFoldDB" id="A0AAD8Y1E0"/>
<dbReference type="SMART" id="SM00411">
    <property type="entry name" value="BHL"/>
    <property type="match status" value="1"/>
</dbReference>
<dbReference type="GO" id="GO:0030527">
    <property type="term" value="F:structural constituent of chromatin"/>
    <property type="evidence" value="ECO:0007669"/>
    <property type="project" value="InterPro"/>
</dbReference>
<feature type="chain" id="PRO_5042035940" evidence="4">
    <location>
        <begin position="24"/>
        <end position="196"/>
    </location>
</feature>
<proteinExistence type="inferred from homology"/>
<comment type="caution">
    <text evidence="5">The sequence shown here is derived from an EMBL/GenBank/DDBJ whole genome shotgun (WGS) entry which is preliminary data.</text>
</comment>
<dbReference type="PANTHER" id="PTHR33175:SF3">
    <property type="entry name" value="DNA-BINDING PROTEIN HU-BETA"/>
    <property type="match status" value="1"/>
</dbReference>
<dbReference type="InterPro" id="IPR010992">
    <property type="entry name" value="IHF-like_DNA-bd_dom_sf"/>
</dbReference>
<dbReference type="PANTHER" id="PTHR33175">
    <property type="entry name" value="DNA-BINDING PROTEIN HU"/>
    <property type="match status" value="1"/>
</dbReference>
<feature type="compositionally biased region" description="Polar residues" evidence="3">
    <location>
        <begin position="54"/>
        <end position="64"/>
    </location>
</feature>
<reference evidence="5" key="1">
    <citation type="submission" date="2023-06" db="EMBL/GenBank/DDBJ databases">
        <title>Survivors Of The Sea: Transcriptome response of Skeletonema marinoi to long-term dormancy.</title>
        <authorList>
            <person name="Pinder M.I.M."/>
            <person name="Kourtchenko O."/>
            <person name="Robertson E.K."/>
            <person name="Larsson T."/>
            <person name="Maumus F."/>
            <person name="Osuna-Cruz C.M."/>
            <person name="Vancaester E."/>
            <person name="Stenow R."/>
            <person name="Vandepoele K."/>
            <person name="Ploug H."/>
            <person name="Bruchert V."/>
            <person name="Godhe A."/>
            <person name="Topel M."/>
        </authorList>
    </citation>
    <scope>NUCLEOTIDE SEQUENCE</scope>
    <source>
        <strain evidence="5">R05AC</strain>
    </source>
</reference>
<name>A0AAD8Y1E0_9STRA</name>
<feature type="compositionally biased region" description="Basic residues" evidence="3">
    <location>
        <begin position="76"/>
        <end position="91"/>
    </location>
</feature>
<evidence type="ECO:0000256" key="4">
    <source>
        <dbReference type="SAM" id="SignalP"/>
    </source>
</evidence>
<feature type="signal peptide" evidence="4">
    <location>
        <begin position="1"/>
        <end position="23"/>
    </location>
</feature>
<dbReference type="CDD" id="cd13831">
    <property type="entry name" value="HU"/>
    <property type="match status" value="1"/>
</dbReference>
<dbReference type="EMBL" id="JATAAI010000025">
    <property type="protein sequence ID" value="KAK1737419.1"/>
    <property type="molecule type" value="Genomic_DNA"/>
</dbReference>
<dbReference type="Proteomes" id="UP001224775">
    <property type="component" value="Unassembled WGS sequence"/>
</dbReference>
<keyword evidence="6" id="KW-1185">Reference proteome</keyword>
<dbReference type="InterPro" id="IPR020816">
    <property type="entry name" value="Histone-like_DNA-bd_CS"/>
</dbReference>
<organism evidence="5 6">
    <name type="scientific">Skeletonema marinoi</name>
    <dbReference type="NCBI Taxonomy" id="267567"/>
    <lineage>
        <taxon>Eukaryota</taxon>
        <taxon>Sar</taxon>
        <taxon>Stramenopiles</taxon>
        <taxon>Ochrophyta</taxon>
        <taxon>Bacillariophyta</taxon>
        <taxon>Coscinodiscophyceae</taxon>
        <taxon>Thalassiosirophycidae</taxon>
        <taxon>Thalassiosirales</taxon>
        <taxon>Skeletonemataceae</taxon>
        <taxon>Skeletonema</taxon>
        <taxon>Skeletonema marinoi-dohrnii complex</taxon>
    </lineage>
</organism>
<sequence length="196" mass="20767">MTRTLLSVILALFVATSSSSVDAFTPPSSIGERGITSSSSSSSSSIAPLKLKGASNTNSISSRGHTARPATAMYAAKKKSSTTKSTKKKSSTKSGDSEAPVNFKKAEFVSAIAQKTGLTKSESEHALSSILSIITEELSVGRKRISLPGFGTFKLTYRAARKGRNPKTGEEIDIKESYSPSFTASKTFKDLCNPDR</sequence>
<evidence type="ECO:0000313" key="6">
    <source>
        <dbReference type="Proteomes" id="UP001224775"/>
    </source>
</evidence>
<dbReference type="GO" id="GO:0003677">
    <property type="term" value="F:DNA binding"/>
    <property type="evidence" value="ECO:0007669"/>
    <property type="project" value="UniProtKB-KW"/>
</dbReference>
<dbReference type="Pfam" id="PF00216">
    <property type="entry name" value="Bac_DNA_binding"/>
    <property type="match status" value="1"/>
</dbReference>
<dbReference type="PROSITE" id="PS00045">
    <property type="entry name" value="HISTONE_LIKE"/>
    <property type="match status" value="1"/>
</dbReference>
<evidence type="ECO:0000256" key="3">
    <source>
        <dbReference type="SAM" id="MobiDB-lite"/>
    </source>
</evidence>